<dbReference type="InterPro" id="IPR011006">
    <property type="entry name" value="CheY-like_superfamily"/>
</dbReference>
<dbReference type="SUPFAM" id="SSF46894">
    <property type="entry name" value="C-terminal effector domain of the bipartite response regulators"/>
    <property type="match status" value="1"/>
</dbReference>
<dbReference type="Proteomes" id="UP000606922">
    <property type="component" value="Unassembled WGS sequence"/>
</dbReference>
<feature type="domain" description="HTH luxR-type" evidence="3">
    <location>
        <begin position="141"/>
        <end position="206"/>
    </location>
</feature>
<dbReference type="PANTHER" id="PTHR43214:SF42">
    <property type="entry name" value="TRANSCRIPTIONAL REGULATORY PROTEIN DESR"/>
    <property type="match status" value="1"/>
</dbReference>
<gene>
    <name evidence="5" type="ORF">GCM10010979_06310</name>
</gene>
<name>A0A916WG77_9MICO</name>
<dbReference type="Gene3D" id="3.40.50.2300">
    <property type="match status" value="1"/>
</dbReference>
<comment type="caution">
    <text evidence="5">The sequence shown here is derived from an EMBL/GenBank/DDBJ whole genome shotgun (WGS) entry which is preliminary data.</text>
</comment>
<dbReference type="GO" id="GO:0003677">
    <property type="term" value="F:DNA binding"/>
    <property type="evidence" value="ECO:0007669"/>
    <property type="project" value="UniProtKB-KW"/>
</dbReference>
<evidence type="ECO:0000259" key="4">
    <source>
        <dbReference type="PROSITE" id="PS50110"/>
    </source>
</evidence>
<dbReference type="InterPro" id="IPR000792">
    <property type="entry name" value="Tscrpt_reg_LuxR_C"/>
</dbReference>
<dbReference type="SUPFAM" id="SSF52172">
    <property type="entry name" value="CheY-like"/>
    <property type="match status" value="1"/>
</dbReference>
<dbReference type="RefSeq" id="WP_268235573.1">
    <property type="nucleotide sequence ID" value="NZ_BMGB01000001.1"/>
</dbReference>
<reference evidence="5" key="2">
    <citation type="submission" date="2020-09" db="EMBL/GenBank/DDBJ databases">
        <authorList>
            <person name="Sun Q."/>
            <person name="Zhou Y."/>
        </authorList>
    </citation>
    <scope>NUCLEOTIDE SEQUENCE</scope>
    <source>
        <strain evidence="5">CGMCC 1.12813</strain>
    </source>
</reference>
<keyword evidence="1 5" id="KW-0238">DNA-binding</keyword>
<dbReference type="AlphaFoldDB" id="A0A916WG77"/>
<proteinExistence type="predicted"/>
<dbReference type="GO" id="GO:0000160">
    <property type="term" value="P:phosphorelay signal transduction system"/>
    <property type="evidence" value="ECO:0007669"/>
    <property type="project" value="InterPro"/>
</dbReference>
<dbReference type="Pfam" id="PF00072">
    <property type="entry name" value="Response_reg"/>
    <property type="match status" value="1"/>
</dbReference>
<evidence type="ECO:0000313" key="6">
    <source>
        <dbReference type="Proteomes" id="UP000606922"/>
    </source>
</evidence>
<dbReference type="Pfam" id="PF00196">
    <property type="entry name" value="GerE"/>
    <property type="match status" value="1"/>
</dbReference>
<evidence type="ECO:0000259" key="3">
    <source>
        <dbReference type="PROSITE" id="PS50043"/>
    </source>
</evidence>
<dbReference type="EMBL" id="BMGB01000001">
    <property type="protein sequence ID" value="GGA94531.1"/>
    <property type="molecule type" value="Genomic_DNA"/>
</dbReference>
<dbReference type="GO" id="GO:0006355">
    <property type="term" value="P:regulation of DNA-templated transcription"/>
    <property type="evidence" value="ECO:0007669"/>
    <property type="project" value="InterPro"/>
</dbReference>
<organism evidence="5 6">
    <name type="scientific">Conyzicola nivalis</name>
    <dbReference type="NCBI Taxonomy" id="1477021"/>
    <lineage>
        <taxon>Bacteria</taxon>
        <taxon>Bacillati</taxon>
        <taxon>Actinomycetota</taxon>
        <taxon>Actinomycetes</taxon>
        <taxon>Micrococcales</taxon>
        <taxon>Microbacteriaceae</taxon>
        <taxon>Conyzicola</taxon>
    </lineage>
</organism>
<evidence type="ECO:0000313" key="5">
    <source>
        <dbReference type="EMBL" id="GGA94531.1"/>
    </source>
</evidence>
<feature type="domain" description="Response regulatory" evidence="4">
    <location>
        <begin position="11"/>
        <end position="126"/>
    </location>
</feature>
<dbReference type="CDD" id="cd06170">
    <property type="entry name" value="LuxR_C_like"/>
    <property type="match status" value="1"/>
</dbReference>
<dbReference type="SMART" id="SM00421">
    <property type="entry name" value="HTH_LUXR"/>
    <property type="match status" value="1"/>
</dbReference>
<protein>
    <submittedName>
        <fullName evidence="5">DNA-binding response regulator</fullName>
    </submittedName>
</protein>
<feature type="modified residue" description="4-aspartylphosphate" evidence="2">
    <location>
        <position position="62"/>
    </location>
</feature>
<evidence type="ECO:0000256" key="1">
    <source>
        <dbReference type="ARBA" id="ARBA00023125"/>
    </source>
</evidence>
<dbReference type="InterPro" id="IPR001789">
    <property type="entry name" value="Sig_transdc_resp-reg_receiver"/>
</dbReference>
<dbReference type="InterPro" id="IPR016032">
    <property type="entry name" value="Sig_transdc_resp-reg_C-effctor"/>
</dbReference>
<sequence>MTDAAPGAKIRVLIADDEVMIRSALAALLRLEGDIDVIAECSDGEHAVAEAERLKPDICLLDLEMPGLDGVDVAERLRRTVSARCVIVTRHARPGVLRRALTAGVAGFLPKSRDAGEVAAVIRQVAAGARYIDPEIAADALSDERCPLTNRELDVLRLGSNGETTAQIARALSLAPGTVRNHISTVLSKLSVDTRQQAVLVARERGWI</sequence>
<dbReference type="PRINTS" id="PR00038">
    <property type="entry name" value="HTHLUXR"/>
</dbReference>
<dbReference type="PANTHER" id="PTHR43214">
    <property type="entry name" value="TWO-COMPONENT RESPONSE REGULATOR"/>
    <property type="match status" value="1"/>
</dbReference>
<dbReference type="InterPro" id="IPR039420">
    <property type="entry name" value="WalR-like"/>
</dbReference>
<evidence type="ECO:0000256" key="2">
    <source>
        <dbReference type="PROSITE-ProRule" id="PRU00169"/>
    </source>
</evidence>
<dbReference type="PROSITE" id="PS50110">
    <property type="entry name" value="RESPONSE_REGULATORY"/>
    <property type="match status" value="1"/>
</dbReference>
<accession>A0A916WG77</accession>
<keyword evidence="2" id="KW-0597">Phosphoprotein</keyword>
<keyword evidence="6" id="KW-1185">Reference proteome</keyword>
<dbReference type="SMART" id="SM00448">
    <property type="entry name" value="REC"/>
    <property type="match status" value="1"/>
</dbReference>
<reference evidence="5" key="1">
    <citation type="journal article" date="2014" name="Int. J. Syst. Evol. Microbiol.">
        <title>Complete genome sequence of Corynebacterium casei LMG S-19264T (=DSM 44701T), isolated from a smear-ripened cheese.</title>
        <authorList>
            <consortium name="US DOE Joint Genome Institute (JGI-PGF)"/>
            <person name="Walter F."/>
            <person name="Albersmeier A."/>
            <person name="Kalinowski J."/>
            <person name="Ruckert C."/>
        </authorList>
    </citation>
    <scope>NUCLEOTIDE SEQUENCE</scope>
    <source>
        <strain evidence="5">CGMCC 1.12813</strain>
    </source>
</reference>
<dbReference type="PROSITE" id="PS50043">
    <property type="entry name" value="HTH_LUXR_2"/>
    <property type="match status" value="1"/>
</dbReference>